<reference evidence="2 3" key="1">
    <citation type="submission" date="2024-02" db="EMBL/GenBank/DDBJ databases">
        <title>A novel Gemmatimonadota bacterium.</title>
        <authorList>
            <person name="Du Z.-J."/>
            <person name="Ye Y.-Q."/>
        </authorList>
    </citation>
    <scope>NUCLEOTIDE SEQUENCE [LARGE SCALE GENOMIC DNA]</scope>
    <source>
        <strain evidence="2 3">DH-20</strain>
    </source>
</reference>
<dbReference type="Gene3D" id="1.20.1740.10">
    <property type="entry name" value="Amino acid/polyamine transporter I"/>
    <property type="match status" value="1"/>
</dbReference>
<name>A0ABU9EAI8_9BACT</name>
<dbReference type="RefSeq" id="WP_405287162.1">
    <property type="nucleotide sequence ID" value="NZ_JBBHLI010000007.1"/>
</dbReference>
<dbReference type="EMBL" id="JBBHLI010000007">
    <property type="protein sequence ID" value="MEK9501764.1"/>
    <property type="molecule type" value="Genomic_DNA"/>
</dbReference>
<sequence length="96" mass="9818">MWGCGGLIAGLALLGDIRLTWSFSAFTVLIYYAMTNLAALRMPAALRRVPQWVPGVGLAGCLGLGVQIDPAVAAAGVGVLAAGLIGRRLWGRPAAG</sequence>
<gene>
    <name evidence="2" type="ORF">WI372_12305</name>
</gene>
<evidence type="ECO:0000313" key="3">
    <source>
        <dbReference type="Proteomes" id="UP001484239"/>
    </source>
</evidence>
<keyword evidence="1" id="KW-1133">Transmembrane helix</keyword>
<protein>
    <submittedName>
        <fullName evidence="2">Uncharacterized protein</fullName>
    </submittedName>
</protein>
<feature type="transmembrane region" description="Helical" evidence="1">
    <location>
        <begin position="20"/>
        <end position="40"/>
    </location>
</feature>
<keyword evidence="1" id="KW-0812">Transmembrane</keyword>
<comment type="caution">
    <text evidence="2">The sequence shown here is derived from an EMBL/GenBank/DDBJ whole genome shotgun (WGS) entry which is preliminary data.</text>
</comment>
<organism evidence="2 3">
    <name type="scientific">Gaopeijia maritima</name>
    <dbReference type="NCBI Taxonomy" id="3119007"/>
    <lineage>
        <taxon>Bacteria</taxon>
        <taxon>Pseudomonadati</taxon>
        <taxon>Gemmatimonadota</taxon>
        <taxon>Longimicrobiia</taxon>
        <taxon>Gaopeijiales</taxon>
        <taxon>Gaopeijiaceae</taxon>
        <taxon>Gaopeijia</taxon>
    </lineage>
</organism>
<dbReference type="Proteomes" id="UP001484239">
    <property type="component" value="Unassembled WGS sequence"/>
</dbReference>
<evidence type="ECO:0000256" key="1">
    <source>
        <dbReference type="SAM" id="Phobius"/>
    </source>
</evidence>
<accession>A0ABU9EAI8</accession>
<evidence type="ECO:0000313" key="2">
    <source>
        <dbReference type="EMBL" id="MEK9501764.1"/>
    </source>
</evidence>
<keyword evidence="1" id="KW-0472">Membrane</keyword>
<proteinExistence type="predicted"/>
<keyword evidence="3" id="KW-1185">Reference proteome</keyword>